<dbReference type="PANTHER" id="PTHR12994">
    <property type="entry name" value="SECERNIN"/>
    <property type="match status" value="1"/>
</dbReference>
<evidence type="ECO:0000256" key="1">
    <source>
        <dbReference type="ARBA" id="ARBA00005705"/>
    </source>
</evidence>
<dbReference type="GO" id="GO:0070004">
    <property type="term" value="F:cysteine-type exopeptidase activity"/>
    <property type="evidence" value="ECO:0007669"/>
    <property type="project" value="InterPro"/>
</dbReference>
<reference evidence="3" key="1">
    <citation type="journal article" date="2014" name="Genome Biol. Evol.">
        <title>The secreted proteins of Achlya hypogyna and Thraustotheca clavata identify the ancestral oomycete secretome and reveal gene acquisitions by horizontal gene transfer.</title>
        <authorList>
            <person name="Misner I."/>
            <person name="Blouin N."/>
            <person name="Leonard G."/>
            <person name="Richards T.A."/>
            <person name="Lane C.E."/>
        </authorList>
    </citation>
    <scope>NUCLEOTIDE SEQUENCE</scope>
    <source>
        <strain evidence="3">ATCC 48635</strain>
    </source>
</reference>
<dbReference type="GO" id="GO:0016805">
    <property type="term" value="F:dipeptidase activity"/>
    <property type="evidence" value="ECO:0007669"/>
    <property type="project" value="InterPro"/>
</dbReference>
<proteinExistence type="inferred from homology"/>
<feature type="chain" id="PRO_5002027375" evidence="2">
    <location>
        <begin position="19"/>
        <end position="277"/>
    </location>
</feature>
<organism evidence="3">
    <name type="scientific">Achlya hypogyna</name>
    <name type="common">Oomycete</name>
    <name type="synonym">Protoachlya hypogyna</name>
    <dbReference type="NCBI Taxonomy" id="1202772"/>
    <lineage>
        <taxon>Eukaryota</taxon>
        <taxon>Sar</taxon>
        <taxon>Stramenopiles</taxon>
        <taxon>Oomycota</taxon>
        <taxon>Saprolegniomycetes</taxon>
        <taxon>Saprolegniales</taxon>
        <taxon>Achlyaceae</taxon>
        <taxon>Achlya</taxon>
    </lineage>
</organism>
<dbReference type="AlphaFoldDB" id="A0A0A7CN35"/>
<evidence type="ECO:0000256" key="2">
    <source>
        <dbReference type="SAM" id="SignalP"/>
    </source>
</evidence>
<sequence>MLALAWVLTGLLRTTVLAVTRGASAEGSAFLAHTHDATAPTDLRLVRVPAMRHAPNTLRNVYAFAQGYPRLAATDRGIEYYPRTGQVTSEPLGAVPQVEHTYAYFDHAHGLMNEVQLAIAQSSCPARTVGRSGTNLFSIAELTKAALERCDSARQASTESAEALGITDKYGETWIFHVLSGPYNTSAVWAAQRVPDGQVAAIANAFTIRAIDTDDREQFLASDNVIDFAAEMGWFDPAAGKPFDFTAAYASPDDFGDNTDHRLWRIYDVLAPYLHVS</sequence>
<dbReference type="GO" id="GO:0006508">
    <property type="term" value="P:proteolysis"/>
    <property type="evidence" value="ECO:0007669"/>
    <property type="project" value="InterPro"/>
</dbReference>
<comment type="similarity">
    <text evidence="1">Belongs to the peptidase C69 family. Secernin subfamily.</text>
</comment>
<feature type="signal peptide" evidence="2">
    <location>
        <begin position="1"/>
        <end position="18"/>
    </location>
</feature>
<dbReference type="EMBL" id="KM038460">
    <property type="protein sequence ID" value="AIG55921.1"/>
    <property type="molecule type" value="Genomic_DNA"/>
</dbReference>
<keyword evidence="2" id="KW-0732">Signal</keyword>
<dbReference type="PANTHER" id="PTHR12994:SF17">
    <property type="entry name" value="LD30995P"/>
    <property type="match status" value="1"/>
</dbReference>
<name>A0A0A7CN35_ACHHY</name>
<evidence type="ECO:0000313" key="3">
    <source>
        <dbReference type="EMBL" id="AIG55921.1"/>
    </source>
</evidence>
<dbReference type="Pfam" id="PF03577">
    <property type="entry name" value="Peptidase_C69"/>
    <property type="match status" value="1"/>
</dbReference>
<protein>
    <submittedName>
        <fullName evidence="3">Secreted protein</fullName>
    </submittedName>
</protein>
<accession>A0A0A7CN35</accession>
<dbReference type="InterPro" id="IPR005322">
    <property type="entry name" value="Peptidase_C69"/>
</dbReference>